<reference evidence="2" key="1">
    <citation type="journal article" date="2022" name="Mol. Ecol. Resour.">
        <title>The genomes of chicory, endive, great burdock and yacon provide insights into Asteraceae palaeo-polyploidization history and plant inulin production.</title>
        <authorList>
            <person name="Fan W."/>
            <person name="Wang S."/>
            <person name="Wang H."/>
            <person name="Wang A."/>
            <person name="Jiang F."/>
            <person name="Liu H."/>
            <person name="Zhao H."/>
            <person name="Xu D."/>
            <person name="Zhang Y."/>
        </authorList>
    </citation>
    <scope>NUCLEOTIDE SEQUENCE [LARGE SCALE GENOMIC DNA]</scope>
    <source>
        <strain evidence="2">cv. Yunnan</strain>
    </source>
</reference>
<accession>A0ACB9JPJ5</accession>
<name>A0ACB9JPJ5_9ASTR</name>
<evidence type="ECO:0000313" key="2">
    <source>
        <dbReference type="Proteomes" id="UP001056120"/>
    </source>
</evidence>
<dbReference type="EMBL" id="CM042020">
    <property type="protein sequence ID" value="KAI3821793.1"/>
    <property type="molecule type" value="Genomic_DNA"/>
</dbReference>
<evidence type="ECO:0000313" key="1">
    <source>
        <dbReference type="EMBL" id="KAI3821793.1"/>
    </source>
</evidence>
<dbReference type="Proteomes" id="UP001056120">
    <property type="component" value="Linkage Group LG03"/>
</dbReference>
<sequence length="82" mass="9140">MLMCYPKSQDMGINGPFNRNQWESVACLFQSVKEERVAVITGTVAGTLIHNRKAVQGPDASANRKAVQSPNEEKRNGFLLYQ</sequence>
<protein>
    <submittedName>
        <fullName evidence="1">Uncharacterized protein</fullName>
    </submittedName>
</protein>
<reference evidence="1 2" key="2">
    <citation type="journal article" date="2022" name="Mol. Ecol. Resour.">
        <title>The genomes of chicory, endive, great burdock and yacon provide insights into Asteraceae paleo-polyploidization history and plant inulin production.</title>
        <authorList>
            <person name="Fan W."/>
            <person name="Wang S."/>
            <person name="Wang H."/>
            <person name="Wang A."/>
            <person name="Jiang F."/>
            <person name="Liu H."/>
            <person name="Zhao H."/>
            <person name="Xu D."/>
            <person name="Zhang Y."/>
        </authorList>
    </citation>
    <scope>NUCLEOTIDE SEQUENCE [LARGE SCALE GENOMIC DNA]</scope>
    <source>
        <strain evidence="2">cv. Yunnan</strain>
        <tissue evidence="1">Leaves</tissue>
    </source>
</reference>
<proteinExistence type="predicted"/>
<keyword evidence="2" id="KW-1185">Reference proteome</keyword>
<comment type="caution">
    <text evidence="1">The sequence shown here is derived from an EMBL/GenBank/DDBJ whole genome shotgun (WGS) entry which is preliminary data.</text>
</comment>
<organism evidence="1 2">
    <name type="scientific">Smallanthus sonchifolius</name>
    <dbReference type="NCBI Taxonomy" id="185202"/>
    <lineage>
        <taxon>Eukaryota</taxon>
        <taxon>Viridiplantae</taxon>
        <taxon>Streptophyta</taxon>
        <taxon>Embryophyta</taxon>
        <taxon>Tracheophyta</taxon>
        <taxon>Spermatophyta</taxon>
        <taxon>Magnoliopsida</taxon>
        <taxon>eudicotyledons</taxon>
        <taxon>Gunneridae</taxon>
        <taxon>Pentapetalae</taxon>
        <taxon>asterids</taxon>
        <taxon>campanulids</taxon>
        <taxon>Asterales</taxon>
        <taxon>Asteraceae</taxon>
        <taxon>Asteroideae</taxon>
        <taxon>Heliantheae alliance</taxon>
        <taxon>Millerieae</taxon>
        <taxon>Smallanthus</taxon>
    </lineage>
</organism>
<gene>
    <name evidence="1" type="ORF">L1987_09365</name>
</gene>